<evidence type="ECO:0000259" key="2">
    <source>
        <dbReference type="Pfam" id="PF12773"/>
    </source>
</evidence>
<organism evidence="3 4">
    <name type="scientific">[Clostridium] hylemonae DSM 15053</name>
    <dbReference type="NCBI Taxonomy" id="553973"/>
    <lineage>
        <taxon>Bacteria</taxon>
        <taxon>Bacillati</taxon>
        <taxon>Bacillota</taxon>
        <taxon>Clostridia</taxon>
        <taxon>Lachnospirales</taxon>
        <taxon>Lachnospiraceae</taxon>
    </lineage>
</organism>
<dbReference type="Pfam" id="PF12773">
    <property type="entry name" value="DZR"/>
    <property type="match status" value="1"/>
</dbReference>
<feature type="transmembrane region" description="Helical" evidence="1">
    <location>
        <begin position="78"/>
        <end position="99"/>
    </location>
</feature>
<dbReference type="EMBL" id="ABYI02000023">
    <property type="protein sequence ID" value="EEG73589.1"/>
    <property type="molecule type" value="Genomic_DNA"/>
</dbReference>
<reference evidence="3" key="2">
    <citation type="submission" date="2013-06" db="EMBL/GenBank/DDBJ databases">
        <title>Draft genome sequence of Clostridium hylemonae (DSM 15053).</title>
        <authorList>
            <person name="Sudarsanam P."/>
            <person name="Ley R."/>
            <person name="Guruge J."/>
            <person name="Turnbaugh P.J."/>
            <person name="Mahowald M."/>
            <person name="Liep D."/>
            <person name="Gordon J."/>
        </authorList>
    </citation>
    <scope>NUCLEOTIDE SEQUENCE</scope>
    <source>
        <strain evidence="3">DSM 15053</strain>
    </source>
</reference>
<accession>C0C2G5</accession>
<dbReference type="STRING" id="553973.CLOHYLEM_06271"/>
<sequence>MGGKVMALIQCPNCGKEVSDKAEKCPNCETLLREPPKKVCKECGQELNEGVLICHKCGCPVSTETSERGSKKKGSKKLIIIAVLIIAALLIIIFGVNSYNKKVEENKKIEISENYGINIKTATTTMLKGASDAEKLGVLIHDVWSNTIFEKSDAETDMYTKTDGRFNNDFNDSLNKLFADSTYQTRLSAVKSNQTNVERIMKKLQDPPEEYQEAYNAIKDYYDAYLEIINLVINPSGNLQTFTSNFNDADSAVVKYYAAMKIYTE</sequence>
<dbReference type="Proteomes" id="UP000004893">
    <property type="component" value="Unassembled WGS sequence"/>
</dbReference>
<keyword evidence="1" id="KW-0472">Membrane</keyword>
<name>C0C2G5_9FIRM</name>
<evidence type="ECO:0000256" key="1">
    <source>
        <dbReference type="SAM" id="Phobius"/>
    </source>
</evidence>
<keyword evidence="1" id="KW-0812">Transmembrane</keyword>
<evidence type="ECO:0000313" key="4">
    <source>
        <dbReference type="Proteomes" id="UP000004893"/>
    </source>
</evidence>
<keyword evidence="4" id="KW-1185">Reference proteome</keyword>
<dbReference type="AlphaFoldDB" id="C0C2G5"/>
<protein>
    <recommendedName>
        <fullName evidence="2">DZANK-type domain-containing protein</fullName>
    </recommendedName>
</protein>
<comment type="caution">
    <text evidence="3">The sequence shown here is derived from an EMBL/GenBank/DDBJ whole genome shotgun (WGS) entry which is preliminary data.</text>
</comment>
<dbReference type="HOGENOM" id="CLU_1033603_0_0_9"/>
<keyword evidence="1" id="KW-1133">Transmembrane helix</keyword>
<evidence type="ECO:0000313" key="3">
    <source>
        <dbReference type="EMBL" id="EEG73589.1"/>
    </source>
</evidence>
<reference evidence="3" key="1">
    <citation type="submission" date="2009-02" db="EMBL/GenBank/DDBJ databases">
        <authorList>
            <person name="Fulton L."/>
            <person name="Clifton S."/>
            <person name="Fulton B."/>
            <person name="Xu J."/>
            <person name="Minx P."/>
            <person name="Pepin K.H."/>
            <person name="Johnson M."/>
            <person name="Bhonagiri V."/>
            <person name="Nash W.E."/>
            <person name="Mardis E.R."/>
            <person name="Wilson R.K."/>
        </authorList>
    </citation>
    <scope>NUCLEOTIDE SEQUENCE [LARGE SCALE GENOMIC DNA]</scope>
    <source>
        <strain evidence="3">DSM 15053</strain>
    </source>
</reference>
<gene>
    <name evidence="3" type="ORF">CLOHYLEM_06271</name>
</gene>
<dbReference type="InterPro" id="IPR025874">
    <property type="entry name" value="DZR"/>
</dbReference>
<feature type="domain" description="DZANK-type" evidence="2">
    <location>
        <begin position="11"/>
        <end position="58"/>
    </location>
</feature>
<dbReference type="eggNOG" id="COG4640">
    <property type="taxonomic scope" value="Bacteria"/>
</dbReference>
<proteinExistence type="predicted"/>